<gene>
    <name evidence="2" type="ORF">Q5H91_03600</name>
</gene>
<comment type="caution">
    <text evidence="2">The sequence shown here is derived from an EMBL/GenBank/DDBJ whole genome shotgun (WGS) entry which is preliminary data.</text>
</comment>
<dbReference type="RefSeq" id="WP_305171840.1">
    <property type="nucleotide sequence ID" value="NZ_JAUUDS010000001.1"/>
</dbReference>
<keyword evidence="3" id="KW-1185">Reference proteome</keyword>
<evidence type="ECO:0000256" key="1">
    <source>
        <dbReference type="SAM" id="Phobius"/>
    </source>
</evidence>
<name>A0ABT9EHH0_9SPHN</name>
<organism evidence="2 3">
    <name type="scientific">Sphingomonas aurea</name>
    <dbReference type="NCBI Taxonomy" id="3063994"/>
    <lineage>
        <taxon>Bacteria</taxon>
        <taxon>Pseudomonadati</taxon>
        <taxon>Pseudomonadota</taxon>
        <taxon>Alphaproteobacteria</taxon>
        <taxon>Sphingomonadales</taxon>
        <taxon>Sphingomonadaceae</taxon>
        <taxon>Sphingomonas</taxon>
    </lineage>
</organism>
<dbReference type="InterPro" id="IPR006311">
    <property type="entry name" value="TAT_signal"/>
</dbReference>
<feature type="transmembrane region" description="Helical" evidence="1">
    <location>
        <begin position="12"/>
        <end position="35"/>
    </location>
</feature>
<keyword evidence="1" id="KW-0472">Membrane</keyword>
<proteinExistence type="predicted"/>
<accession>A0ABT9EHH0</accession>
<protein>
    <submittedName>
        <fullName evidence="2">Uncharacterized protein</fullName>
    </submittedName>
</protein>
<evidence type="ECO:0000313" key="2">
    <source>
        <dbReference type="EMBL" id="MDP1026285.1"/>
    </source>
</evidence>
<keyword evidence="1" id="KW-1133">Transmembrane helix</keyword>
<dbReference type="EMBL" id="JAUUDS010000001">
    <property type="protein sequence ID" value="MDP1026285.1"/>
    <property type="molecule type" value="Genomic_DNA"/>
</dbReference>
<sequence>MTQPNTTRRDLLRFGTSAAAYAAGAAIVVGGAALASEAKGATPGVNPRLLRAIALRDRAEEAASRFDDDVEMPARRAYAAAVKALPAIPAVPHRSVATTFINIEGEEKRLSTDMIGAAACARRVANDPTWSDMGDDVWRRANCELAALADERDALVAAHQADHDAAVQRLQASHRLNALSERSEALSTREFKLWLAAIAVPATGLPDLLTKLDFVERTRGSSMSEDVVDAIHADVRQLAGGEA</sequence>
<keyword evidence="1" id="KW-0812">Transmembrane</keyword>
<reference evidence="2 3" key="1">
    <citation type="submission" date="2023-07" db="EMBL/GenBank/DDBJ databases">
        <authorList>
            <person name="Kim M.K."/>
        </authorList>
    </citation>
    <scope>NUCLEOTIDE SEQUENCE [LARGE SCALE GENOMIC DNA]</scope>
    <source>
        <strain evidence="2 3">KR1UV-12</strain>
    </source>
</reference>
<evidence type="ECO:0000313" key="3">
    <source>
        <dbReference type="Proteomes" id="UP001230685"/>
    </source>
</evidence>
<dbReference type="Proteomes" id="UP001230685">
    <property type="component" value="Unassembled WGS sequence"/>
</dbReference>
<dbReference type="PROSITE" id="PS51318">
    <property type="entry name" value="TAT"/>
    <property type="match status" value="1"/>
</dbReference>